<dbReference type="OrthoDB" id="5426563at2759"/>
<gene>
    <name evidence="2" type="ORF">KCU76_g19586</name>
</gene>
<dbReference type="EMBL" id="JAHFXF010002059">
    <property type="protein sequence ID" value="KAG9660271.1"/>
    <property type="molecule type" value="Genomic_DNA"/>
</dbReference>
<reference evidence="2" key="2">
    <citation type="submission" date="2021-08" db="EMBL/GenBank/DDBJ databases">
        <authorList>
            <person name="Gostincar C."/>
            <person name="Sun X."/>
            <person name="Song Z."/>
            <person name="Gunde-Cimerman N."/>
        </authorList>
    </citation>
    <scope>NUCLEOTIDE SEQUENCE</scope>
    <source>
        <strain evidence="2">EXF-9911</strain>
    </source>
</reference>
<feature type="non-terminal residue" evidence="2">
    <location>
        <position position="1"/>
    </location>
</feature>
<protein>
    <submittedName>
        <fullName evidence="2">Uncharacterized protein</fullName>
    </submittedName>
</protein>
<evidence type="ECO:0000313" key="2">
    <source>
        <dbReference type="EMBL" id="KAG9660271.1"/>
    </source>
</evidence>
<dbReference type="Proteomes" id="UP000779574">
    <property type="component" value="Unassembled WGS sequence"/>
</dbReference>
<evidence type="ECO:0000313" key="3">
    <source>
        <dbReference type="Proteomes" id="UP000779574"/>
    </source>
</evidence>
<name>A0A9P8DWF5_AURME</name>
<reference evidence="2" key="1">
    <citation type="journal article" date="2021" name="J Fungi (Basel)">
        <title>Virulence traits and population genomics of the black yeast Aureobasidium melanogenum.</title>
        <authorList>
            <person name="Cernosa A."/>
            <person name="Sun X."/>
            <person name="Gostincar C."/>
            <person name="Fang C."/>
            <person name="Gunde-Cimerman N."/>
            <person name="Song Z."/>
        </authorList>
    </citation>
    <scope>NUCLEOTIDE SEQUENCE</scope>
    <source>
        <strain evidence="2">EXF-9911</strain>
    </source>
</reference>
<feature type="compositionally biased region" description="Polar residues" evidence="1">
    <location>
        <begin position="30"/>
        <end position="42"/>
    </location>
</feature>
<proteinExistence type="predicted"/>
<accession>A0A9P8DWF5</accession>
<sequence>MCAGTNTYPSDFATHASSAVHAVASFGNASNNTSAEDMQSNPDAAERLKGSPVKLLPEHSNISGPYAQDGPARHSHEDTGNNDDIWMRFIQEEKIEVGQTENDR</sequence>
<organism evidence="2 3">
    <name type="scientific">Aureobasidium melanogenum</name>
    <name type="common">Aureobasidium pullulans var. melanogenum</name>
    <dbReference type="NCBI Taxonomy" id="46634"/>
    <lineage>
        <taxon>Eukaryota</taxon>
        <taxon>Fungi</taxon>
        <taxon>Dikarya</taxon>
        <taxon>Ascomycota</taxon>
        <taxon>Pezizomycotina</taxon>
        <taxon>Dothideomycetes</taxon>
        <taxon>Dothideomycetidae</taxon>
        <taxon>Dothideales</taxon>
        <taxon>Saccotheciaceae</taxon>
        <taxon>Aureobasidium</taxon>
    </lineage>
</organism>
<evidence type="ECO:0000256" key="1">
    <source>
        <dbReference type="SAM" id="MobiDB-lite"/>
    </source>
</evidence>
<feature type="region of interest" description="Disordered" evidence="1">
    <location>
        <begin position="30"/>
        <end position="86"/>
    </location>
</feature>
<comment type="caution">
    <text evidence="2">The sequence shown here is derived from an EMBL/GenBank/DDBJ whole genome shotgun (WGS) entry which is preliminary data.</text>
</comment>
<dbReference type="AlphaFoldDB" id="A0A9P8DWF5"/>